<sequence length="104" mass="11152">MYSLLSSRVRAACKLSGSSLIPTCLRKPTQAAPTRKIVATSLAVRRPSSLNEQAVPSASHHHHRRGAVVAAGILASTSSRPLGLRETVPRALVQRKKVAAQRHD</sequence>
<organism evidence="1 2">
    <name type="scientific">Teratosphaeria nubilosa</name>
    <dbReference type="NCBI Taxonomy" id="161662"/>
    <lineage>
        <taxon>Eukaryota</taxon>
        <taxon>Fungi</taxon>
        <taxon>Dikarya</taxon>
        <taxon>Ascomycota</taxon>
        <taxon>Pezizomycotina</taxon>
        <taxon>Dothideomycetes</taxon>
        <taxon>Dothideomycetidae</taxon>
        <taxon>Mycosphaerellales</taxon>
        <taxon>Teratosphaeriaceae</taxon>
        <taxon>Teratosphaeria</taxon>
    </lineage>
</organism>
<evidence type="ECO:0000313" key="1">
    <source>
        <dbReference type="EMBL" id="KAF2764129.1"/>
    </source>
</evidence>
<dbReference type="Proteomes" id="UP000799436">
    <property type="component" value="Unassembled WGS sequence"/>
</dbReference>
<protein>
    <submittedName>
        <fullName evidence="1">Uncharacterized protein</fullName>
    </submittedName>
</protein>
<reference evidence="1" key="1">
    <citation type="journal article" date="2020" name="Stud. Mycol.">
        <title>101 Dothideomycetes genomes: a test case for predicting lifestyles and emergence of pathogens.</title>
        <authorList>
            <person name="Haridas S."/>
            <person name="Albert R."/>
            <person name="Binder M."/>
            <person name="Bloem J."/>
            <person name="Labutti K."/>
            <person name="Salamov A."/>
            <person name="Andreopoulos B."/>
            <person name="Baker S."/>
            <person name="Barry K."/>
            <person name="Bills G."/>
            <person name="Bluhm B."/>
            <person name="Cannon C."/>
            <person name="Castanera R."/>
            <person name="Culley D."/>
            <person name="Daum C."/>
            <person name="Ezra D."/>
            <person name="Gonzalez J."/>
            <person name="Henrissat B."/>
            <person name="Kuo A."/>
            <person name="Liang C."/>
            <person name="Lipzen A."/>
            <person name="Lutzoni F."/>
            <person name="Magnuson J."/>
            <person name="Mondo S."/>
            <person name="Nolan M."/>
            <person name="Ohm R."/>
            <person name="Pangilinan J."/>
            <person name="Park H.-J."/>
            <person name="Ramirez L."/>
            <person name="Alfaro M."/>
            <person name="Sun H."/>
            <person name="Tritt A."/>
            <person name="Yoshinaga Y."/>
            <person name="Zwiers L.-H."/>
            <person name="Turgeon B."/>
            <person name="Goodwin S."/>
            <person name="Spatafora J."/>
            <person name="Crous P."/>
            <person name="Grigoriev I."/>
        </authorList>
    </citation>
    <scope>NUCLEOTIDE SEQUENCE</scope>
    <source>
        <strain evidence="1">CBS 116005</strain>
    </source>
</reference>
<proteinExistence type="predicted"/>
<gene>
    <name evidence="1" type="ORF">EJ03DRAFT_40498</name>
</gene>
<name>A0A6G1KV38_9PEZI</name>
<dbReference type="EMBL" id="ML995938">
    <property type="protein sequence ID" value="KAF2764129.1"/>
    <property type="molecule type" value="Genomic_DNA"/>
</dbReference>
<keyword evidence="2" id="KW-1185">Reference proteome</keyword>
<accession>A0A6G1KV38</accession>
<evidence type="ECO:0000313" key="2">
    <source>
        <dbReference type="Proteomes" id="UP000799436"/>
    </source>
</evidence>
<dbReference type="AlphaFoldDB" id="A0A6G1KV38"/>